<evidence type="ECO:0000259" key="1">
    <source>
        <dbReference type="Pfam" id="PF02627"/>
    </source>
</evidence>
<name>A0A1G2QB88_9BACT</name>
<protein>
    <recommendedName>
        <fullName evidence="1">Carboxymuconolactone decarboxylase-like domain-containing protein</fullName>
    </recommendedName>
</protein>
<dbReference type="Pfam" id="PF02627">
    <property type="entry name" value="CMD"/>
    <property type="match status" value="1"/>
</dbReference>
<accession>A0A1G2QB88</accession>
<gene>
    <name evidence="2" type="ORF">A2114_00975</name>
</gene>
<dbReference type="Proteomes" id="UP000176494">
    <property type="component" value="Unassembled WGS sequence"/>
</dbReference>
<dbReference type="PANTHER" id="PTHR35446">
    <property type="entry name" value="SI:CH211-175M2.5"/>
    <property type="match status" value="1"/>
</dbReference>
<dbReference type="GO" id="GO:0051920">
    <property type="term" value="F:peroxiredoxin activity"/>
    <property type="evidence" value="ECO:0007669"/>
    <property type="project" value="InterPro"/>
</dbReference>
<evidence type="ECO:0000313" key="2">
    <source>
        <dbReference type="EMBL" id="OHA57825.1"/>
    </source>
</evidence>
<dbReference type="Gene3D" id="1.20.1290.10">
    <property type="entry name" value="AhpD-like"/>
    <property type="match status" value="1"/>
</dbReference>
<organism evidence="2 3">
    <name type="scientific">Candidatus Vogelbacteria bacterium GWA1_51_14</name>
    <dbReference type="NCBI Taxonomy" id="1802435"/>
    <lineage>
        <taxon>Bacteria</taxon>
        <taxon>Candidatus Vogeliibacteriota</taxon>
    </lineage>
</organism>
<proteinExistence type="predicted"/>
<sequence length="171" mass="19024">MTNPIVKMVSMDELKGEAKKIYQGFITKGKKVPKWVEVMANCEDILVGFFTMFKATMDDAPLPAILKWKVADEVSRLNQCEFCLDVTHAQLKQFGVSDEALADLVGTANGREKIALAYARAMTEKAYEMPAEVVATARQHFSDEELVELAAVVGLFNYINRFNDALGVLPE</sequence>
<dbReference type="AlphaFoldDB" id="A0A1G2QB88"/>
<comment type="caution">
    <text evidence="2">The sequence shown here is derived from an EMBL/GenBank/DDBJ whole genome shotgun (WGS) entry which is preliminary data.</text>
</comment>
<dbReference type="SUPFAM" id="SSF69118">
    <property type="entry name" value="AhpD-like"/>
    <property type="match status" value="1"/>
</dbReference>
<feature type="domain" description="Carboxymuconolactone decarboxylase-like" evidence="1">
    <location>
        <begin position="49"/>
        <end position="106"/>
    </location>
</feature>
<dbReference type="PANTHER" id="PTHR35446:SF2">
    <property type="entry name" value="CARBOXYMUCONOLACTONE DECARBOXYLASE-LIKE DOMAIN-CONTAINING PROTEIN"/>
    <property type="match status" value="1"/>
</dbReference>
<reference evidence="2 3" key="1">
    <citation type="journal article" date="2016" name="Nat. Commun.">
        <title>Thousands of microbial genomes shed light on interconnected biogeochemical processes in an aquifer system.</title>
        <authorList>
            <person name="Anantharaman K."/>
            <person name="Brown C.T."/>
            <person name="Hug L.A."/>
            <person name="Sharon I."/>
            <person name="Castelle C.J."/>
            <person name="Probst A.J."/>
            <person name="Thomas B.C."/>
            <person name="Singh A."/>
            <person name="Wilkins M.J."/>
            <person name="Karaoz U."/>
            <person name="Brodie E.L."/>
            <person name="Williams K.H."/>
            <person name="Hubbard S.S."/>
            <person name="Banfield J.F."/>
        </authorList>
    </citation>
    <scope>NUCLEOTIDE SEQUENCE [LARGE SCALE GENOMIC DNA]</scope>
</reference>
<dbReference type="InterPro" id="IPR029032">
    <property type="entry name" value="AhpD-like"/>
</dbReference>
<dbReference type="EMBL" id="MHTG01000005">
    <property type="protein sequence ID" value="OHA57825.1"/>
    <property type="molecule type" value="Genomic_DNA"/>
</dbReference>
<dbReference type="InterPro" id="IPR003779">
    <property type="entry name" value="CMD-like"/>
</dbReference>
<evidence type="ECO:0000313" key="3">
    <source>
        <dbReference type="Proteomes" id="UP000176494"/>
    </source>
</evidence>